<dbReference type="PROSITE" id="PS51450">
    <property type="entry name" value="LRR"/>
    <property type="match status" value="1"/>
</dbReference>
<proteinExistence type="predicted"/>
<sequence>AIKWFEQSKELCTKYGWEKGINYAEEMISEIKKLRKEQEKTAARKQAKIEEERIVPILKQLLQNKIHASVKELSDEMQVHHELLQVYLEKIAITNKDSDQYWIKPEEYPKSLTTFRNSQVFFYQAEVLKEIEKYIKSETNKEFEFTIVDKIEHDTRMGFTIQDNQITGIGLYNCELSTLPEALGFLISLRVLGLSENKLKNFPDSFKQLSMLKVLILDYNNFETLPSIVKNLTMLQELYL</sequence>
<dbReference type="InterPro" id="IPR032675">
    <property type="entry name" value="LRR_dom_sf"/>
</dbReference>
<keyword evidence="1" id="KW-0433">Leucine-rich repeat</keyword>
<organism evidence="4">
    <name type="scientific">marine sediment metagenome</name>
    <dbReference type="NCBI Taxonomy" id="412755"/>
    <lineage>
        <taxon>unclassified sequences</taxon>
        <taxon>metagenomes</taxon>
        <taxon>ecological metagenomes</taxon>
    </lineage>
</organism>
<dbReference type="SUPFAM" id="SSF52058">
    <property type="entry name" value="L domain-like"/>
    <property type="match status" value="1"/>
</dbReference>
<comment type="caution">
    <text evidence="4">The sequence shown here is derived from an EMBL/GenBank/DDBJ whole genome shotgun (WGS) entry which is preliminary data.</text>
</comment>
<dbReference type="AlphaFoldDB" id="X0XG36"/>
<feature type="non-terminal residue" evidence="4">
    <location>
        <position position="240"/>
    </location>
</feature>
<dbReference type="InterPro" id="IPR003591">
    <property type="entry name" value="Leu-rich_rpt_typical-subtyp"/>
</dbReference>
<feature type="coiled-coil region" evidence="3">
    <location>
        <begin position="24"/>
        <end position="53"/>
    </location>
</feature>
<dbReference type="GO" id="GO:0005737">
    <property type="term" value="C:cytoplasm"/>
    <property type="evidence" value="ECO:0007669"/>
    <property type="project" value="TreeGrafter"/>
</dbReference>
<name>X0XG36_9ZZZZ</name>
<dbReference type="Gene3D" id="3.80.10.10">
    <property type="entry name" value="Ribonuclease Inhibitor"/>
    <property type="match status" value="1"/>
</dbReference>
<reference evidence="4" key="1">
    <citation type="journal article" date="2014" name="Front. Microbiol.">
        <title>High frequency of phylogenetically diverse reductive dehalogenase-homologous genes in deep subseafloor sedimentary metagenomes.</title>
        <authorList>
            <person name="Kawai M."/>
            <person name="Futagami T."/>
            <person name="Toyoda A."/>
            <person name="Takaki Y."/>
            <person name="Nishi S."/>
            <person name="Hori S."/>
            <person name="Arai W."/>
            <person name="Tsubouchi T."/>
            <person name="Morono Y."/>
            <person name="Uchiyama I."/>
            <person name="Ito T."/>
            <person name="Fujiyama A."/>
            <person name="Inagaki F."/>
            <person name="Takami H."/>
        </authorList>
    </citation>
    <scope>NUCLEOTIDE SEQUENCE</scope>
    <source>
        <strain evidence="4">Expedition CK06-06</strain>
    </source>
</reference>
<evidence type="ECO:0000256" key="2">
    <source>
        <dbReference type="ARBA" id="ARBA00022737"/>
    </source>
</evidence>
<dbReference type="PANTHER" id="PTHR48051:SF1">
    <property type="entry name" value="RAS SUPPRESSOR PROTEIN 1"/>
    <property type="match status" value="1"/>
</dbReference>
<keyword evidence="2" id="KW-0677">Repeat</keyword>
<dbReference type="InterPro" id="IPR001611">
    <property type="entry name" value="Leu-rich_rpt"/>
</dbReference>
<protein>
    <submittedName>
        <fullName evidence="4">Uncharacterized protein</fullName>
    </submittedName>
</protein>
<evidence type="ECO:0000256" key="3">
    <source>
        <dbReference type="SAM" id="Coils"/>
    </source>
</evidence>
<evidence type="ECO:0000313" key="4">
    <source>
        <dbReference type="EMBL" id="GAG35598.1"/>
    </source>
</evidence>
<dbReference type="SMART" id="SM00369">
    <property type="entry name" value="LRR_TYP"/>
    <property type="match status" value="2"/>
</dbReference>
<dbReference type="Pfam" id="PF00560">
    <property type="entry name" value="LRR_1"/>
    <property type="match status" value="1"/>
</dbReference>
<dbReference type="PANTHER" id="PTHR48051">
    <property type="match status" value="1"/>
</dbReference>
<dbReference type="EMBL" id="BARS01049681">
    <property type="protein sequence ID" value="GAG35598.1"/>
    <property type="molecule type" value="Genomic_DNA"/>
</dbReference>
<keyword evidence="3" id="KW-0175">Coiled coil</keyword>
<dbReference type="InterPro" id="IPR050216">
    <property type="entry name" value="LRR_domain-containing"/>
</dbReference>
<accession>X0XG36</accession>
<gene>
    <name evidence="4" type="ORF">S01H1_74275</name>
</gene>
<feature type="non-terminal residue" evidence="4">
    <location>
        <position position="1"/>
    </location>
</feature>
<evidence type="ECO:0000256" key="1">
    <source>
        <dbReference type="ARBA" id="ARBA00022614"/>
    </source>
</evidence>